<evidence type="ECO:0000313" key="2">
    <source>
        <dbReference type="EMBL" id="KAG5539892.1"/>
    </source>
</evidence>
<feature type="region of interest" description="Disordered" evidence="1">
    <location>
        <begin position="28"/>
        <end position="75"/>
    </location>
</feature>
<comment type="caution">
    <text evidence="2">The sequence shown here is derived from an EMBL/GenBank/DDBJ whole genome shotgun (WGS) entry which is preliminary data.</text>
</comment>
<dbReference type="EMBL" id="JACTNZ010000007">
    <property type="protein sequence ID" value="KAG5539892.1"/>
    <property type="molecule type" value="Genomic_DNA"/>
</dbReference>
<dbReference type="Proteomes" id="UP000823749">
    <property type="component" value="Chromosome 7"/>
</dbReference>
<feature type="region of interest" description="Disordered" evidence="1">
    <location>
        <begin position="1"/>
        <end position="20"/>
    </location>
</feature>
<gene>
    <name evidence="2" type="ORF">RHGRI_020197</name>
</gene>
<protein>
    <submittedName>
        <fullName evidence="2">Uncharacterized protein</fullName>
    </submittedName>
</protein>
<name>A0AAV6JFL6_9ERIC</name>
<evidence type="ECO:0000256" key="1">
    <source>
        <dbReference type="SAM" id="MobiDB-lite"/>
    </source>
</evidence>
<organism evidence="2 3">
    <name type="scientific">Rhododendron griersonianum</name>
    <dbReference type="NCBI Taxonomy" id="479676"/>
    <lineage>
        <taxon>Eukaryota</taxon>
        <taxon>Viridiplantae</taxon>
        <taxon>Streptophyta</taxon>
        <taxon>Embryophyta</taxon>
        <taxon>Tracheophyta</taxon>
        <taxon>Spermatophyta</taxon>
        <taxon>Magnoliopsida</taxon>
        <taxon>eudicotyledons</taxon>
        <taxon>Gunneridae</taxon>
        <taxon>Pentapetalae</taxon>
        <taxon>asterids</taxon>
        <taxon>Ericales</taxon>
        <taxon>Ericaceae</taxon>
        <taxon>Ericoideae</taxon>
        <taxon>Rhodoreae</taxon>
        <taxon>Rhododendron</taxon>
    </lineage>
</organism>
<feature type="compositionally biased region" description="Basic and acidic residues" evidence="1">
    <location>
        <begin position="29"/>
        <end position="46"/>
    </location>
</feature>
<proteinExistence type="predicted"/>
<evidence type="ECO:0000313" key="3">
    <source>
        <dbReference type="Proteomes" id="UP000823749"/>
    </source>
</evidence>
<accession>A0AAV6JFL6</accession>
<reference evidence="2" key="1">
    <citation type="submission" date="2020-08" db="EMBL/GenBank/DDBJ databases">
        <title>Plant Genome Project.</title>
        <authorList>
            <person name="Zhang R.-G."/>
        </authorList>
    </citation>
    <scope>NUCLEOTIDE SEQUENCE</scope>
    <source>
        <strain evidence="2">WSP0</strain>
        <tissue evidence="2">Leaf</tissue>
    </source>
</reference>
<sequence length="100" mass="11298">MSKANKALEAEAQSSDSDQEMTLIGTHFFPEKKVPNSGGRRQDRQVVRRGSNVREAWEGEYGEGSPRQRRRRRRATVRLDGVREQATVTGVREGENRGEG</sequence>
<keyword evidence="3" id="KW-1185">Reference proteome</keyword>
<dbReference type="AlphaFoldDB" id="A0AAV6JFL6"/>